<feature type="domain" description="CRAL/TRIO N-terminal" evidence="1">
    <location>
        <begin position="57"/>
        <end position="82"/>
    </location>
</feature>
<name>A0A8T0ERC9_ARGBR</name>
<dbReference type="InterPro" id="IPR036273">
    <property type="entry name" value="CRAL/TRIO_N_dom_sf"/>
</dbReference>
<protein>
    <recommendedName>
        <fullName evidence="1">CRAL/TRIO N-terminal domain-containing protein</fullName>
    </recommendedName>
</protein>
<evidence type="ECO:0000313" key="3">
    <source>
        <dbReference type="Proteomes" id="UP000807504"/>
    </source>
</evidence>
<reference evidence="2" key="2">
    <citation type="submission" date="2020-06" db="EMBL/GenBank/DDBJ databases">
        <authorList>
            <person name="Sheffer M."/>
        </authorList>
    </citation>
    <scope>NUCLEOTIDE SEQUENCE</scope>
</reference>
<dbReference type="SMART" id="SM01100">
    <property type="entry name" value="CRAL_TRIO_N"/>
    <property type="match status" value="1"/>
</dbReference>
<comment type="caution">
    <text evidence="2">The sequence shown here is derived from an EMBL/GenBank/DDBJ whole genome shotgun (WGS) entry which is preliminary data.</text>
</comment>
<organism evidence="2 3">
    <name type="scientific">Argiope bruennichi</name>
    <name type="common">Wasp spider</name>
    <name type="synonym">Aranea bruennichi</name>
    <dbReference type="NCBI Taxonomy" id="94029"/>
    <lineage>
        <taxon>Eukaryota</taxon>
        <taxon>Metazoa</taxon>
        <taxon>Ecdysozoa</taxon>
        <taxon>Arthropoda</taxon>
        <taxon>Chelicerata</taxon>
        <taxon>Arachnida</taxon>
        <taxon>Araneae</taxon>
        <taxon>Araneomorphae</taxon>
        <taxon>Entelegynae</taxon>
        <taxon>Araneoidea</taxon>
        <taxon>Araneidae</taxon>
        <taxon>Argiope</taxon>
    </lineage>
</organism>
<dbReference type="InterPro" id="IPR011074">
    <property type="entry name" value="CRAL/TRIO_N_dom"/>
</dbReference>
<dbReference type="EMBL" id="JABXBU010002072">
    <property type="protein sequence ID" value="KAF8778028.1"/>
    <property type="molecule type" value="Genomic_DNA"/>
</dbReference>
<keyword evidence="3" id="KW-1185">Reference proteome</keyword>
<proteinExistence type="predicted"/>
<reference evidence="2" key="1">
    <citation type="journal article" date="2020" name="bioRxiv">
        <title>Chromosome-level reference genome of the European wasp spider Argiope bruennichi: a resource for studies on range expansion and evolutionary adaptation.</title>
        <authorList>
            <person name="Sheffer M.M."/>
            <person name="Hoppe A."/>
            <person name="Krehenwinkel H."/>
            <person name="Uhl G."/>
            <person name="Kuss A.W."/>
            <person name="Jensen L."/>
            <person name="Jensen C."/>
            <person name="Gillespie R.G."/>
            <person name="Hoff K.J."/>
            <person name="Prost S."/>
        </authorList>
    </citation>
    <scope>NUCLEOTIDE SEQUENCE</scope>
</reference>
<dbReference type="Proteomes" id="UP000807504">
    <property type="component" value="Unassembled WGS sequence"/>
</dbReference>
<dbReference type="Gene3D" id="1.10.8.20">
    <property type="entry name" value="N-terminal domain of phosphatidylinositol transfer protein sec14p"/>
    <property type="match status" value="1"/>
</dbReference>
<dbReference type="AlphaFoldDB" id="A0A8T0ERC9"/>
<evidence type="ECO:0000259" key="1">
    <source>
        <dbReference type="SMART" id="SM01100"/>
    </source>
</evidence>
<dbReference type="SUPFAM" id="SSF46938">
    <property type="entry name" value="CRAL/TRIO N-terminal domain"/>
    <property type="match status" value="1"/>
</dbReference>
<accession>A0A8T0ERC9</accession>
<sequence length="121" mass="14187">MNPSASDFLPYHITNAEDPALLPNLRKINESDETKEKCLEILRKDLKNVEDIEPCLEDDFLLRFLRVSKFNTSNAFQRVLKYYQQFDITLEALKKVSLPVQRAQSVKYIWISPRRLKNNSA</sequence>
<gene>
    <name evidence="2" type="ORF">HNY73_014801</name>
</gene>
<evidence type="ECO:0000313" key="2">
    <source>
        <dbReference type="EMBL" id="KAF8778028.1"/>
    </source>
</evidence>